<feature type="transmembrane region" description="Helical" evidence="1">
    <location>
        <begin position="141"/>
        <end position="160"/>
    </location>
</feature>
<gene>
    <name evidence="2" type="ORF">AMON00008_LOCUS8900</name>
</gene>
<protein>
    <submittedName>
        <fullName evidence="2">Uncharacterized protein</fullName>
    </submittedName>
</protein>
<keyword evidence="1" id="KW-0472">Membrane</keyword>
<dbReference type="EMBL" id="HBNR01013785">
    <property type="protein sequence ID" value="CAE4569281.1"/>
    <property type="molecule type" value="Transcribed_RNA"/>
</dbReference>
<name>A0A7S4V0E4_9DINO</name>
<feature type="transmembrane region" description="Helical" evidence="1">
    <location>
        <begin position="202"/>
        <end position="224"/>
    </location>
</feature>
<reference evidence="2" key="1">
    <citation type="submission" date="2021-01" db="EMBL/GenBank/DDBJ databases">
        <authorList>
            <person name="Corre E."/>
            <person name="Pelletier E."/>
            <person name="Niang G."/>
            <person name="Scheremetjew M."/>
            <person name="Finn R."/>
            <person name="Kale V."/>
            <person name="Holt S."/>
            <person name="Cochrane G."/>
            <person name="Meng A."/>
            <person name="Brown T."/>
            <person name="Cohen L."/>
        </authorList>
    </citation>
    <scope>NUCLEOTIDE SEQUENCE</scope>
    <source>
        <strain evidence="2">CCMP3105</strain>
    </source>
</reference>
<keyword evidence="1" id="KW-1133">Transmembrane helix</keyword>
<organism evidence="2">
    <name type="scientific">Alexandrium monilatum</name>
    <dbReference type="NCBI Taxonomy" id="311494"/>
    <lineage>
        <taxon>Eukaryota</taxon>
        <taxon>Sar</taxon>
        <taxon>Alveolata</taxon>
        <taxon>Dinophyceae</taxon>
        <taxon>Gonyaulacales</taxon>
        <taxon>Pyrocystaceae</taxon>
        <taxon>Alexandrium</taxon>
    </lineage>
</organism>
<evidence type="ECO:0000313" key="2">
    <source>
        <dbReference type="EMBL" id="CAE4569281.1"/>
    </source>
</evidence>
<keyword evidence="1" id="KW-0812">Transmembrane</keyword>
<proteinExistence type="predicted"/>
<evidence type="ECO:0000256" key="1">
    <source>
        <dbReference type="SAM" id="Phobius"/>
    </source>
</evidence>
<sequence>MHRRGSSPPPLLLPHQPSATLCLLEEGQQVPGRPVRSSLTCSLEGGHGRTLGSGRVKPESSSLELLAQLCWLQAMPLATASVILLFAGLEVAEVGLEVGHSHGLSLLAVVRGGRALSELQAEAKELFEALADRLHPAAQRLIGIAFGHTASLVACALAAFSSILECLRDARFGGHHGLAILSLADAVHMLRGTERWRGSVLLFGPVLSLSLAICAALCAAMEVAEDLRPGSHHGVAILAVAHFAENFERARRSHSGTGKAV</sequence>
<dbReference type="AlphaFoldDB" id="A0A7S4V0E4"/>
<accession>A0A7S4V0E4</accession>